<accession>A0A067JXG7</accession>
<evidence type="ECO:0000256" key="5">
    <source>
        <dbReference type="RuleBase" id="RU369024"/>
    </source>
</evidence>
<evidence type="ECO:0000256" key="2">
    <source>
        <dbReference type="ARBA" id="ARBA00022857"/>
    </source>
</evidence>
<evidence type="ECO:0000256" key="3">
    <source>
        <dbReference type="ARBA" id="ARBA00023002"/>
    </source>
</evidence>
<sequence>MGEEPTKRYAVVTGANKGIGFEICRQLASNGIVVVLTARDEKRGLEALQKLQDSGLSDYVLFHQLDVADTASIAALADFIKTQFGKLDILVNNAGVGGVILDGDALRASDFGKEGVNVFSLDWDKIIASQTSELAEECIAINYYGAKRTAEALIPLLQLSDSPRIVNVSSMGGALKNIQNEWAKEVLGDADNLSEERIDEVLNKYLNDFKESSPETKGWPEFFSAYELSKAALNAYTRILAKKLPSFRINSVCPGLVKTDLIFNMGKLSPAEGAESAVRLALLPNDGPSGCLFDRKDESPF</sequence>
<evidence type="ECO:0000313" key="7">
    <source>
        <dbReference type="Proteomes" id="UP000027138"/>
    </source>
</evidence>
<gene>
    <name evidence="6" type="ORF">JCGZ_14432</name>
</gene>
<evidence type="ECO:0000256" key="4">
    <source>
        <dbReference type="RuleBase" id="RU000363"/>
    </source>
</evidence>
<dbReference type="InterPro" id="IPR002347">
    <property type="entry name" value="SDR_fam"/>
</dbReference>
<evidence type="ECO:0000256" key="1">
    <source>
        <dbReference type="ARBA" id="ARBA00006484"/>
    </source>
</evidence>
<dbReference type="OrthoDB" id="1933717at2759"/>
<dbReference type="PANTHER" id="PTHR43490">
    <property type="entry name" value="(+)-NEOMENTHOL DEHYDROGENASE"/>
    <property type="match status" value="1"/>
</dbReference>
<dbReference type="Proteomes" id="UP000027138">
    <property type="component" value="Unassembled WGS sequence"/>
</dbReference>
<dbReference type="EMBL" id="KK914782">
    <property type="protein sequence ID" value="KDP28661.1"/>
    <property type="molecule type" value="Genomic_DNA"/>
</dbReference>
<dbReference type="GO" id="GO:0016616">
    <property type="term" value="F:oxidoreductase activity, acting on the CH-OH group of donors, NAD or NADP as acceptor"/>
    <property type="evidence" value="ECO:0007669"/>
    <property type="project" value="InterPro"/>
</dbReference>
<dbReference type="PRINTS" id="PR00081">
    <property type="entry name" value="GDHRDH"/>
</dbReference>
<dbReference type="Gene3D" id="3.40.50.720">
    <property type="entry name" value="NAD(P)-binding Rossmann-like Domain"/>
    <property type="match status" value="1"/>
</dbReference>
<dbReference type="FunFam" id="3.40.50.720:FF:000312">
    <property type="entry name" value="(+)-neomenthol dehydrogenase"/>
    <property type="match status" value="1"/>
</dbReference>
<dbReference type="InterPro" id="IPR036291">
    <property type="entry name" value="NAD(P)-bd_dom_sf"/>
</dbReference>
<dbReference type="Pfam" id="PF13561">
    <property type="entry name" value="adh_short_C2"/>
    <property type="match status" value="1"/>
</dbReference>
<dbReference type="AlphaFoldDB" id="A0A067JXG7"/>
<keyword evidence="3 5" id="KW-0560">Oxidoreductase</keyword>
<dbReference type="SUPFAM" id="SSF51735">
    <property type="entry name" value="NAD(P)-binding Rossmann-fold domains"/>
    <property type="match status" value="1"/>
</dbReference>
<dbReference type="Pfam" id="PF00106">
    <property type="entry name" value="adh_short"/>
    <property type="match status" value="1"/>
</dbReference>
<dbReference type="EC" id="1.1.1.-" evidence="5"/>
<protein>
    <recommendedName>
        <fullName evidence="5">Short-chain dehydrogenase/reductase</fullName>
        <ecNumber evidence="5">1.1.1.-</ecNumber>
    </recommendedName>
</protein>
<dbReference type="CDD" id="cd05324">
    <property type="entry name" value="carb_red_PTCR-like_SDR_c"/>
    <property type="match status" value="1"/>
</dbReference>
<reference evidence="6 7" key="1">
    <citation type="journal article" date="2014" name="PLoS ONE">
        <title>Global Analysis of Gene Expression Profiles in Physic Nut (Jatropha curcas L.) Seedlings Exposed to Salt Stress.</title>
        <authorList>
            <person name="Zhang L."/>
            <person name="Zhang C."/>
            <person name="Wu P."/>
            <person name="Chen Y."/>
            <person name="Li M."/>
            <person name="Jiang H."/>
            <person name="Wu G."/>
        </authorList>
    </citation>
    <scope>NUCLEOTIDE SEQUENCE [LARGE SCALE GENOMIC DNA]</scope>
    <source>
        <strain evidence="7">cv. GZQX0401</strain>
        <tissue evidence="6">Young leaves</tissue>
    </source>
</reference>
<organism evidence="6 7">
    <name type="scientific">Jatropha curcas</name>
    <name type="common">Barbados nut</name>
    <dbReference type="NCBI Taxonomy" id="180498"/>
    <lineage>
        <taxon>Eukaryota</taxon>
        <taxon>Viridiplantae</taxon>
        <taxon>Streptophyta</taxon>
        <taxon>Embryophyta</taxon>
        <taxon>Tracheophyta</taxon>
        <taxon>Spermatophyta</taxon>
        <taxon>Magnoliopsida</taxon>
        <taxon>eudicotyledons</taxon>
        <taxon>Gunneridae</taxon>
        <taxon>Pentapetalae</taxon>
        <taxon>rosids</taxon>
        <taxon>fabids</taxon>
        <taxon>Malpighiales</taxon>
        <taxon>Euphorbiaceae</taxon>
        <taxon>Crotonoideae</taxon>
        <taxon>Jatropheae</taxon>
        <taxon>Jatropha</taxon>
    </lineage>
</organism>
<name>A0A067JXG7_JATCU</name>
<proteinExistence type="inferred from homology"/>
<keyword evidence="7" id="KW-1185">Reference proteome</keyword>
<keyword evidence="2 5" id="KW-0521">NADP</keyword>
<dbReference type="STRING" id="180498.A0A067JXG7"/>
<dbReference type="KEGG" id="jcu:105643019"/>
<comment type="similarity">
    <text evidence="1 4">Belongs to the short-chain dehydrogenases/reductases (SDR) family.</text>
</comment>
<evidence type="ECO:0000313" key="6">
    <source>
        <dbReference type="EMBL" id="KDP28661.1"/>
    </source>
</evidence>
<dbReference type="InterPro" id="IPR045313">
    <property type="entry name" value="CBR1-like"/>
</dbReference>
<dbReference type="GO" id="GO:0016020">
    <property type="term" value="C:membrane"/>
    <property type="evidence" value="ECO:0007669"/>
    <property type="project" value="TreeGrafter"/>
</dbReference>
<dbReference type="PANTHER" id="PTHR43490:SF98">
    <property type="entry name" value="OS02G0640600 PROTEIN"/>
    <property type="match status" value="1"/>
</dbReference>
<dbReference type="PRINTS" id="PR00080">
    <property type="entry name" value="SDRFAMILY"/>
</dbReference>